<dbReference type="InterPro" id="IPR051603">
    <property type="entry name" value="Zinc-ADH_QOR/CCCR"/>
</dbReference>
<evidence type="ECO:0000256" key="1">
    <source>
        <dbReference type="ARBA" id="ARBA00022857"/>
    </source>
</evidence>
<dbReference type="PANTHER" id="PTHR44154:SF1">
    <property type="entry name" value="QUINONE OXIDOREDUCTASE"/>
    <property type="match status" value="1"/>
</dbReference>
<keyword evidence="1" id="KW-0521">NADP</keyword>
<organism evidence="3 4">
    <name type="scientific">Paenibacillus woosongensis</name>
    <dbReference type="NCBI Taxonomy" id="307580"/>
    <lineage>
        <taxon>Bacteria</taxon>
        <taxon>Bacillati</taxon>
        <taxon>Bacillota</taxon>
        <taxon>Bacilli</taxon>
        <taxon>Bacillales</taxon>
        <taxon>Paenibacillaceae</taxon>
        <taxon>Paenibacillus</taxon>
    </lineage>
</organism>
<reference evidence="3" key="1">
    <citation type="submission" date="2023-05" db="EMBL/GenBank/DDBJ databases">
        <title>Comparative genomics of Bacillaceae isolates and their secondary metabolite potential.</title>
        <authorList>
            <person name="Song L."/>
            <person name="Nielsen L.J."/>
            <person name="Mohite O."/>
            <person name="Xu X."/>
            <person name="Weber T."/>
            <person name="Kovacs A.T."/>
        </authorList>
    </citation>
    <scope>NUCLEOTIDE SEQUENCE</scope>
    <source>
        <strain evidence="3">B2_4</strain>
    </source>
</reference>
<evidence type="ECO:0000313" key="4">
    <source>
        <dbReference type="Proteomes" id="UP001177943"/>
    </source>
</evidence>
<proteinExistence type="predicted"/>
<dbReference type="RefSeq" id="WP_283926348.1">
    <property type="nucleotide sequence ID" value="NZ_CP126084.1"/>
</dbReference>
<evidence type="ECO:0000313" key="3">
    <source>
        <dbReference type="EMBL" id="WHX49055.1"/>
    </source>
</evidence>
<dbReference type="SUPFAM" id="SSF50129">
    <property type="entry name" value="GroES-like"/>
    <property type="match status" value="1"/>
</dbReference>
<dbReference type="EMBL" id="CP126084">
    <property type="protein sequence ID" value="WHX49055.1"/>
    <property type="molecule type" value="Genomic_DNA"/>
</dbReference>
<protein>
    <recommendedName>
        <fullName evidence="2">Alcohol dehydrogenase-like N-terminal domain-containing protein</fullName>
    </recommendedName>
</protein>
<dbReference type="KEGG" id="pwn:QNH46_23935"/>
<evidence type="ECO:0000259" key="2">
    <source>
        <dbReference type="Pfam" id="PF08240"/>
    </source>
</evidence>
<dbReference type="AlphaFoldDB" id="A0AA95IAP8"/>
<name>A0AA95IAP8_9BACL</name>
<accession>A0AA95IAP8</accession>
<dbReference type="InterPro" id="IPR013154">
    <property type="entry name" value="ADH-like_N"/>
</dbReference>
<dbReference type="Gene3D" id="3.90.180.10">
    <property type="entry name" value="Medium-chain alcohol dehydrogenases, catalytic domain"/>
    <property type="match status" value="1"/>
</dbReference>
<gene>
    <name evidence="3" type="ORF">QNH46_23935</name>
</gene>
<feature type="domain" description="Alcohol dehydrogenase-like N-terminal" evidence="2">
    <location>
        <begin position="17"/>
        <end position="65"/>
    </location>
</feature>
<dbReference type="Proteomes" id="UP001177943">
    <property type="component" value="Chromosome"/>
</dbReference>
<dbReference type="InterPro" id="IPR011032">
    <property type="entry name" value="GroES-like_sf"/>
</dbReference>
<dbReference type="PANTHER" id="PTHR44154">
    <property type="entry name" value="QUINONE OXIDOREDUCTASE"/>
    <property type="match status" value="1"/>
</dbReference>
<sequence length="96" mass="10270">MILPLIFGLTAPLISEFVCELAGVIDDVGKEVQLFKPGDRVLGMNVKTFGAYAEYKCLSEESPLAVIPDTLTFEEAVAVCDGGATALTFLRDKAKS</sequence>
<dbReference type="Pfam" id="PF08240">
    <property type="entry name" value="ADH_N"/>
    <property type="match status" value="1"/>
</dbReference>